<dbReference type="Proteomes" id="UP000182427">
    <property type="component" value="Chromosome I"/>
</dbReference>
<organism evidence="2 3">
    <name type="scientific">Terriglobus roseus</name>
    <dbReference type="NCBI Taxonomy" id="392734"/>
    <lineage>
        <taxon>Bacteria</taxon>
        <taxon>Pseudomonadati</taxon>
        <taxon>Acidobacteriota</taxon>
        <taxon>Terriglobia</taxon>
        <taxon>Terriglobales</taxon>
        <taxon>Acidobacteriaceae</taxon>
        <taxon>Terriglobus</taxon>
    </lineage>
</organism>
<dbReference type="SUPFAM" id="SSF56925">
    <property type="entry name" value="OMPA-like"/>
    <property type="match status" value="1"/>
</dbReference>
<keyword evidence="3" id="KW-1185">Reference proteome</keyword>
<evidence type="ECO:0000313" key="3">
    <source>
        <dbReference type="Proteomes" id="UP000182427"/>
    </source>
</evidence>
<evidence type="ECO:0008006" key="4">
    <source>
        <dbReference type="Google" id="ProtNLM"/>
    </source>
</evidence>
<dbReference type="AlphaFoldDB" id="A0A1G7N9R3"/>
<dbReference type="RefSeq" id="WP_083345891.1">
    <property type="nucleotide sequence ID" value="NZ_LT629690.1"/>
</dbReference>
<evidence type="ECO:0000313" key="2">
    <source>
        <dbReference type="EMBL" id="SDF70119.1"/>
    </source>
</evidence>
<keyword evidence="1" id="KW-0732">Signal</keyword>
<protein>
    <recommendedName>
        <fullName evidence="4">Outer membrane protein beta-barrel domain-containing protein</fullName>
    </recommendedName>
</protein>
<proteinExistence type="predicted"/>
<sequence length="209" mass="22050">MKPAFVFLSALFLIGSNSQALAQANQPTAIRKMAASAFVMAGGTYTGVGSFGSATHRNGGKNLTLTAGGDLDFLSFGNFMLGAEVRGSYPLDSGHIVGERSILGGARVSYVTGKLIRPYADGLFGRGQMNYQDGGYNVYTPIPLNYTQTATNIYDFGGGAEFDVMRQISLKAEVQAQHWNTPVIPSGSVWSVQASAGVAYRFGAGQGPR</sequence>
<dbReference type="OrthoDB" id="120339at2"/>
<accession>A0A1G7N9R3</accession>
<feature type="chain" id="PRO_5009242054" description="Outer membrane protein beta-barrel domain-containing protein" evidence="1">
    <location>
        <begin position="23"/>
        <end position="209"/>
    </location>
</feature>
<dbReference type="EMBL" id="LT629690">
    <property type="protein sequence ID" value="SDF70119.1"/>
    <property type="molecule type" value="Genomic_DNA"/>
</dbReference>
<dbReference type="InterPro" id="IPR011250">
    <property type="entry name" value="OMP/PagP_B-barrel"/>
</dbReference>
<gene>
    <name evidence="2" type="ORF">SAMN05444167_3044</name>
</gene>
<reference evidence="2 3" key="1">
    <citation type="submission" date="2016-10" db="EMBL/GenBank/DDBJ databases">
        <authorList>
            <person name="de Groot N.N."/>
        </authorList>
    </citation>
    <scope>NUCLEOTIDE SEQUENCE [LARGE SCALE GENOMIC DNA]</scope>
    <source>
        <strain evidence="2 3">GAS232</strain>
    </source>
</reference>
<evidence type="ECO:0000256" key="1">
    <source>
        <dbReference type="SAM" id="SignalP"/>
    </source>
</evidence>
<name>A0A1G7N9R3_9BACT</name>
<feature type="signal peptide" evidence="1">
    <location>
        <begin position="1"/>
        <end position="22"/>
    </location>
</feature>